<evidence type="ECO:0008006" key="4">
    <source>
        <dbReference type="Google" id="ProtNLM"/>
    </source>
</evidence>
<dbReference type="EMBL" id="CP025198">
    <property type="protein sequence ID" value="AXE38164.1"/>
    <property type="molecule type" value="Genomic_DNA"/>
</dbReference>
<keyword evidence="3" id="KW-1185">Reference proteome</keyword>
<organism evidence="2 3">
    <name type="scientific">Acidipropionibacterium virtanenii</name>
    <dbReference type="NCBI Taxonomy" id="2057246"/>
    <lineage>
        <taxon>Bacteria</taxon>
        <taxon>Bacillati</taxon>
        <taxon>Actinomycetota</taxon>
        <taxon>Actinomycetes</taxon>
        <taxon>Propionibacteriales</taxon>
        <taxon>Propionibacteriaceae</taxon>
        <taxon>Acidipropionibacterium</taxon>
    </lineage>
</organism>
<reference evidence="2 3" key="1">
    <citation type="submission" date="2017-12" db="EMBL/GenBank/DDBJ databases">
        <title>The whole genome sequence of the Acidipropionibacterium virtanenii sp. nov. type strain JS278.</title>
        <authorList>
            <person name="Laine P."/>
            <person name="Deptula P."/>
            <person name="Varmanen P."/>
            <person name="Auvinen P."/>
        </authorList>
    </citation>
    <scope>NUCLEOTIDE SEQUENCE [LARGE SCALE GENOMIC DNA]</scope>
    <source>
        <strain evidence="2 3">JS278</strain>
    </source>
</reference>
<keyword evidence="1" id="KW-0732">Signal</keyword>
<feature type="chain" id="PRO_5016988434" description="Transglutaminase-like domain-containing protein" evidence="1">
    <location>
        <begin position="22"/>
        <end position="214"/>
    </location>
</feature>
<evidence type="ECO:0000313" key="3">
    <source>
        <dbReference type="Proteomes" id="UP000251995"/>
    </source>
</evidence>
<dbReference type="Proteomes" id="UP000251995">
    <property type="component" value="Chromosome"/>
</dbReference>
<dbReference type="OrthoDB" id="3727142at2"/>
<gene>
    <name evidence="2" type="ORF">JS278_00981</name>
</gene>
<name>A0A344USB6_9ACTN</name>
<proteinExistence type="predicted"/>
<protein>
    <recommendedName>
        <fullName evidence="4">Transglutaminase-like domain-containing protein</fullName>
    </recommendedName>
</protein>
<dbReference type="AlphaFoldDB" id="A0A344USB6"/>
<dbReference type="RefSeq" id="WP_114044216.1">
    <property type="nucleotide sequence ID" value="NZ_CP025198.1"/>
</dbReference>
<dbReference type="KEGG" id="acij:JS278_00981"/>
<evidence type="ECO:0000256" key="1">
    <source>
        <dbReference type="SAM" id="SignalP"/>
    </source>
</evidence>
<sequence length="214" mass="23369">MTRPLLIFAACAAALAPVVIGAPRPRPAGQTVEARDGGRRSIDTLDDVVAAAKDSGATGRELVNLATVMVHRMYTHYSSWHLWLTPAGSAERGQGNSFQYNLALAEVLGRLGFSVQPVHAARVRMEHHPWYHTGHTWLRVRIEGRTLDVCASRSGNRAGQVGFLPVTDVLPLGPVTRLDSALALAPFVVVSVWKSWLTGRGVQRWLYRPFGETA</sequence>
<feature type="signal peptide" evidence="1">
    <location>
        <begin position="1"/>
        <end position="21"/>
    </location>
</feature>
<evidence type="ECO:0000313" key="2">
    <source>
        <dbReference type="EMBL" id="AXE38164.1"/>
    </source>
</evidence>
<dbReference type="SUPFAM" id="SSF54001">
    <property type="entry name" value="Cysteine proteinases"/>
    <property type="match status" value="1"/>
</dbReference>
<dbReference type="InterPro" id="IPR038765">
    <property type="entry name" value="Papain-like_cys_pep_sf"/>
</dbReference>
<accession>A0A344USB6</accession>